<reference evidence="2" key="1">
    <citation type="submission" date="2022-03" db="EMBL/GenBank/DDBJ databases">
        <authorList>
            <person name="Woo C.Y."/>
        </authorList>
    </citation>
    <scope>NUCLEOTIDE SEQUENCE</scope>
    <source>
        <strain evidence="2">CYS-02</strain>
    </source>
</reference>
<gene>
    <name evidence="2" type="ORF">MMF98_09975</name>
</gene>
<keyword evidence="1" id="KW-0472">Membrane</keyword>
<comment type="caution">
    <text evidence="2">The sequence shown here is derived from an EMBL/GenBank/DDBJ whole genome shotgun (WGS) entry which is preliminary data.</text>
</comment>
<evidence type="ECO:0000313" key="2">
    <source>
        <dbReference type="EMBL" id="MCJ0763534.1"/>
    </source>
</evidence>
<feature type="transmembrane region" description="Helical" evidence="1">
    <location>
        <begin position="93"/>
        <end position="110"/>
    </location>
</feature>
<dbReference type="Proteomes" id="UP001139447">
    <property type="component" value="Unassembled WGS sequence"/>
</dbReference>
<keyword evidence="1" id="KW-1133">Transmembrane helix</keyword>
<keyword evidence="1" id="KW-0812">Transmembrane</keyword>
<name>A0A9X2AMM9_9BURK</name>
<evidence type="ECO:0000256" key="1">
    <source>
        <dbReference type="SAM" id="Phobius"/>
    </source>
</evidence>
<dbReference type="AlphaFoldDB" id="A0A9X2AMM9"/>
<accession>A0A9X2AMM9</accession>
<feature type="transmembrane region" description="Helical" evidence="1">
    <location>
        <begin position="130"/>
        <end position="150"/>
    </location>
</feature>
<dbReference type="RefSeq" id="WP_243306123.1">
    <property type="nucleotide sequence ID" value="NZ_JALGBI010000001.1"/>
</dbReference>
<dbReference type="EMBL" id="JALGBI010000001">
    <property type="protein sequence ID" value="MCJ0763534.1"/>
    <property type="molecule type" value="Genomic_DNA"/>
</dbReference>
<organism evidence="2 3">
    <name type="scientific">Variovorax terrae</name>
    <dbReference type="NCBI Taxonomy" id="2923278"/>
    <lineage>
        <taxon>Bacteria</taxon>
        <taxon>Pseudomonadati</taxon>
        <taxon>Pseudomonadota</taxon>
        <taxon>Betaproteobacteria</taxon>
        <taxon>Burkholderiales</taxon>
        <taxon>Comamonadaceae</taxon>
        <taxon>Variovorax</taxon>
    </lineage>
</organism>
<protein>
    <submittedName>
        <fullName evidence="2">Uncharacterized protein</fullName>
    </submittedName>
</protein>
<keyword evidence="3" id="KW-1185">Reference proteome</keyword>
<evidence type="ECO:0000313" key="3">
    <source>
        <dbReference type="Proteomes" id="UP001139447"/>
    </source>
</evidence>
<sequence>MPEFILVGFVVLVCGPLSVVALSPFWSFVVLMLGERQEVNLQSVEISGLTHPTKSRDLERVGIYRVRTRLGSGGHDAGYEVVRALSASQIKKLLVLQGNFLTIHCFPVLTRRFGFNRFTARIDSGLLRPGVLIVLPFWLLGVLPLASVLFSTLTEKNIFFEFLRFLSN</sequence>
<proteinExistence type="predicted"/>
<feature type="transmembrane region" description="Helical" evidence="1">
    <location>
        <begin position="6"/>
        <end position="33"/>
    </location>
</feature>